<name>A0A2P8DXF1_9ACTN</name>
<dbReference type="Proteomes" id="UP000243528">
    <property type="component" value="Unassembled WGS sequence"/>
</dbReference>
<comment type="caution">
    <text evidence="1">The sequence shown here is derived from an EMBL/GenBank/DDBJ whole genome shotgun (WGS) entry which is preliminary data.</text>
</comment>
<keyword evidence="2" id="KW-1185">Reference proteome</keyword>
<proteinExistence type="predicted"/>
<gene>
    <name evidence="1" type="ORF">CLV30_112143</name>
</gene>
<sequence length="64" mass="6989">MPNRSTAEGCTVNDLVLDERTWDTYGAFVRHVENVTTQLVADGVLDRRDRGAVIRAAASGEVGR</sequence>
<protein>
    <submittedName>
        <fullName evidence="1">Uncharacterized protein</fullName>
    </submittedName>
</protein>
<reference evidence="1 2" key="1">
    <citation type="submission" date="2018-03" db="EMBL/GenBank/DDBJ databases">
        <title>Genomic Encyclopedia of Archaeal and Bacterial Type Strains, Phase II (KMG-II): from individual species to whole genera.</title>
        <authorList>
            <person name="Goeker M."/>
        </authorList>
    </citation>
    <scope>NUCLEOTIDE SEQUENCE [LARGE SCALE GENOMIC DNA]</scope>
    <source>
        <strain evidence="1 2">DSM 45211</strain>
    </source>
</reference>
<evidence type="ECO:0000313" key="2">
    <source>
        <dbReference type="Proteomes" id="UP000243528"/>
    </source>
</evidence>
<dbReference type="EMBL" id="PYGE01000012">
    <property type="protein sequence ID" value="PSL01903.1"/>
    <property type="molecule type" value="Genomic_DNA"/>
</dbReference>
<organism evidence="1 2">
    <name type="scientific">Haloactinopolyspora alba</name>
    <dbReference type="NCBI Taxonomy" id="648780"/>
    <lineage>
        <taxon>Bacteria</taxon>
        <taxon>Bacillati</taxon>
        <taxon>Actinomycetota</taxon>
        <taxon>Actinomycetes</taxon>
        <taxon>Jiangellales</taxon>
        <taxon>Jiangellaceae</taxon>
        <taxon>Haloactinopolyspora</taxon>
    </lineage>
</organism>
<accession>A0A2P8DXF1</accession>
<evidence type="ECO:0000313" key="1">
    <source>
        <dbReference type="EMBL" id="PSL01903.1"/>
    </source>
</evidence>
<dbReference type="AlphaFoldDB" id="A0A2P8DXF1"/>